<dbReference type="PROSITE" id="PS51257">
    <property type="entry name" value="PROKAR_LIPOPROTEIN"/>
    <property type="match status" value="1"/>
</dbReference>
<evidence type="ECO:0008006" key="4">
    <source>
        <dbReference type="Google" id="ProtNLM"/>
    </source>
</evidence>
<comment type="caution">
    <text evidence="2">The sequence shown here is derived from an EMBL/GenBank/DDBJ whole genome shotgun (WGS) entry which is preliminary data.</text>
</comment>
<keyword evidence="1" id="KW-0732">Signal</keyword>
<evidence type="ECO:0000256" key="1">
    <source>
        <dbReference type="SAM" id="SignalP"/>
    </source>
</evidence>
<keyword evidence="3" id="KW-1185">Reference proteome</keyword>
<dbReference type="AlphaFoldDB" id="A0A931H6T2"/>
<sequence>MRRPLASALLACAAGLAGCAGGGLLPARHDGAGTVQAPAMTAQRALATLAPGTSTQADVSRALGRAIVVHFDSGYEVWVYRWDGGGPARAESELVILMGPDGIVKKARVRSGPA</sequence>
<evidence type="ECO:0000313" key="3">
    <source>
        <dbReference type="Proteomes" id="UP000651050"/>
    </source>
</evidence>
<proteinExistence type="predicted"/>
<accession>A0A931H6T2</accession>
<dbReference type="RefSeq" id="WP_196987382.1">
    <property type="nucleotide sequence ID" value="NZ_JADWYS010000001.1"/>
</dbReference>
<reference evidence="2" key="1">
    <citation type="submission" date="2020-11" db="EMBL/GenBank/DDBJ databases">
        <title>Bacterial whole genome sequence for Caenimonas sp. DR4.4.</title>
        <authorList>
            <person name="Le V."/>
            <person name="Ko S.-R."/>
            <person name="Ahn C.-Y."/>
            <person name="Oh H.-M."/>
        </authorList>
    </citation>
    <scope>NUCLEOTIDE SEQUENCE</scope>
    <source>
        <strain evidence="2">DR4.4</strain>
    </source>
</reference>
<dbReference type="EMBL" id="JADWYS010000001">
    <property type="protein sequence ID" value="MBG9389593.1"/>
    <property type="molecule type" value="Genomic_DNA"/>
</dbReference>
<gene>
    <name evidence="2" type="ORF">I5803_16305</name>
</gene>
<protein>
    <recommendedName>
        <fullName evidence="4">Lipoprotein SmpA/OmlA domain-containing protein</fullName>
    </recommendedName>
</protein>
<feature type="signal peptide" evidence="1">
    <location>
        <begin position="1"/>
        <end position="19"/>
    </location>
</feature>
<organism evidence="2 3">
    <name type="scientific">Caenimonas aquaedulcis</name>
    <dbReference type="NCBI Taxonomy" id="2793270"/>
    <lineage>
        <taxon>Bacteria</taxon>
        <taxon>Pseudomonadati</taxon>
        <taxon>Pseudomonadota</taxon>
        <taxon>Betaproteobacteria</taxon>
        <taxon>Burkholderiales</taxon>
        <taxon>Comamonadaceae</taxon>
        <taxon>Caenimonas</taxon>
    </lineage>
</organism>
<feature type="chain" id="PRO_5037875130" description="Lipoprotein SmpA/OmlA domain-containing protein" evidence="1">
    <location>
        <begin position="20"/>
        <end position="114"/>
    </location>
</feature>
<evidence type="ECO:0000313" key="2">
    <source>
        <dbReference type="EMBL" id="MBG9389593.1"/>
    </source>
</evidence>
<name>A0A931H6T2_9BURK</name>
<dbReference type="Proteomes" id="UP000651050">
    <property type="component" value="Unassembled WGS sequence"/>
</dbReference>